<protein>
    <submittedName>
        <fullName evidence="1">Uncharacterized protein</fullName>
    </submittedName>
</protein>
<organism evidence="1 2">
    <name type="scientific">Puccinia striiformis</name>
    <dbReference type="NCBI Taxonomy" id="27350"/>
    <lineage>
        <taxon>Eukaryota</taxon>
        <taxon>Fungi</taxon>
        <taxon>Dikarya</taxon>
        <taxon>Basidiomycota</taxon>
        <taxon>Pucciniomycotina</taxon>
        <taxon>Pucciniomycetes</taxon>
        <taxon>Pucciniales</taxon>
        <taxon>Pucciniaceae</taxon>
        <taxon>Puccinia</taxon>
    </lineage>
</organism>
<gene>
    <name evidence="1" type="ORF">PSTT_11451</name>
</gene>
<evidence type="ECO:0000313" key="1">
    <source>
        <dbReference type="EMBL" id="POW02918.1"/>
    </source>
</evidence>
<dbReference type="PANTHER" id="PTHR31569:SF4">
    <property type="entry name" value="SWIM-TYPE DOMAIN-CONTAINING PROTEIN"/>
    <property type="match status" value="1"/>
</dbReference>
<dbReference type="InterPro" id="IPR052579">
    <property type="entry name" value="Zinc_finger_SWIM"/>
</dbReference>
<dbReference type="PANTHER" id="PTHR31569">
    <property type="entry name" value="SWIM-TYPE DOMAIN-CONTAINING PROTEIN"/>
    <property type="match status" value="1"/>
</dbReference>
<name>A0A2S4V073_9BASI</name>
<proteinExistence type="predicted"/>
<comment type="caution">
    <text evidence="1">The sequence shown here is derived from an EMBL/GenBank/DDBJ whole genome shotgun (WGS) entry which is preliminary data.</text>
</comment>
<dbReference type="VEuPathDB" id="FungiDB:PSTT_11451"/>
<dbReference type="VEuPathDB" id="FungiDB:PSHT_09903"/>
<keyword evidence="2" id="KW-1185">Reference proteome</keyword>
<accession>A0A2S4V073</accession>
<evidence type="ECO:0000313" key="2">
    <source>
        <dbReference type="Proteomes" id="UP000239156"/>
    </source>
</evidence>
<sequence>MERGPIRQNKAAYDSAWARLVNYLGDDRASVVEYLMTNVLPDRKFFMTAWVGHTPHLGNHTTARGESAHSWLKSHMHSHKAGMANSFENIADAVTHQLTTNTVHLENGRISSLSGIKLPFKSLHGKISIHALHLVQEQYQLWKKNSKAQSGGADTTKCTGSLWATMGIPCWHMLDEIFAKEDEVTPSHFHLQWNLQYHPDKPDEEDYDFDADFNTLKEELPANHCGVQTHTSPEPGKIQIFLASQDFSSRSSRFHLKIIKLLKTQDFSFHFEINFIPPILTHSSPFHLSLFPFASHFLCMGFSLCWFIASTAVHARSDGLERLQLVGMAIPTAWSFSSSSGSYSDELEQLQLVGIASRRAGEAPGRRDSFPTNWSLSSSSGSYSDKLELLQLVGKQFRRAGEAPGRRIASRRAGEAVCRSYPDGLGPLQLVGIASRTAGEAPVCRKLSRRPGASPARREAIRQAGAAPVRRELFRQAGAAPVRRNSFPTSWRGSSLSRSYPDGLGPLQLVRIASR</sequence>
<reference evidence="1" key="1">
    <citation type="submission" date="2017-12" db="EMBL/GenBank/DDBJ databases">
        <title>Gene loss provides genomic basis for host adaptation in cereal stripe rust fungi.</title>
        <authorList>
            <person name="Xia C."/>
        </authorList>
    </citation>
    <scope>NUCLEOTIDE SEQUENCE [LARGE SCALE GENOMIC DNA]</scope>
    <source>
        <strain evidence="1">93-210</strain>
    </source>
</reference>
<dbReference type="AlphaFoldDB" id="A0A2S4V073"/>
<dbReference type="Proteomes" id="UP000239156">
    <property type="component" value="Unassembled WGS sequence"/>
</dbReference>
<dbReference type="EMBL" id="PKSL01000134">
    <property type="protein sequence ID" value="POW02918.1"/>
    <property type="molecule type" value="Genomic_DNA"/>
</dbReference>